<dbReference type="EC" id="3.2.1.22" evidence="5"/>
<dbReference type="Pfam" id="PF08305">
    <property type="entry name" value="NPCBM"/>
    <property type="match status" value="2"/>
</dbReference>
<evidence type="ECO:0000256" key="4">
    <source>
        <dbReference type="ARBA" id="ARBA00023295"/>
    </source>
</evidence>
<dbReference type="PANTHER" id="PTHR11452">
    <property type="entry name" value="ALPHA-GALACTOSIDASE/ALPHA-N-ACETYLGALACTOSAMINIDASE"/>
    <property type="match status" value="1"/>
</dbReference>
<dbReference type="InterPro" id="IPR017853">
    <property type="entry name" value="GH"/>
</dbReference>
<dbReference type="InterPro" id="IPR038637">
    <property type="entry name" value="NPCBM_sf"/>
</dbReference>
<feature type="domain" description="Glycosyl hydrolase family 98 putative carbohydrate-binding module" evidence="7">
    <location>
        <begin position="543"/>
        <end position="686"/>
    </location>
</feature>
<evidence type="ECO:0000256" key="2">
    <source>
        <dbReference type="ARBA" id="ARBA00022729"/>
    </source>
</evidence>
<keyword evidence="3 5" id="KW-0378">Hydrolase</keyword>
<dbReference type="Gene3D" id="2.60.40.1180">
    <property type="entry name" value="Golgi alpha-mannosidase II"/>
    <property type="match status" value="1"/>
</dbReference>
<dbReference type="Pfam" id="PF16499">
    <property type="entry name" value="Melibiase_2"/>
    <property type="match status" value="1"/>
</dbReference>
<feature type="domain" description="Glycosyl hydrolase family 98 putative carbohydrate-binding module" evidence="7">
    <location>
        <begin position="394"/>
        <end position="540"/>
    </location>
</feature>
<feature type="signal peptide" evidence="6">
    <location>
        <begin position="1"/>
        <end position="23"/>
    </location>
</feature>
<dbReference type="Proteomes" id="UP001500618">
    <property type="component" value="Unassembled WGS sequence"/>
</dbReference>
<sequence length="686" mass="70820">MRRALFALILLAAVLVGVTPAAAATPVAPAAAPPMGWNSWNNFGCNINENIIKAAADQIVANGLDQVGYQYVNIDDCWMASTRDSAGNLRADPVKFPSGIKAVADYVHGKGLKLGIYSSAGTATCQGLPASLGHETADANSFAAWGVDYLKYDNCNNQGQPALQRYLAMGNALKATGRPIFYSLCNWGQENPWLFGPATGGNMWRTTGDITNNWGSVTSLLDQQAGLELFSHPGAWNDPDMLEVGRAGLTDTEARSHFSLWALMNAPLILGNDLTSMSAATKATIANPDVIAVDQDWGGSQGRRVRDLGDTQVWAKPMSDGSVTAVLFNRSGATATISTTAAEIGIGGSTSYALKDLWSGATSTSTGAISASVPSHGVAMFRVGRAGTTAAALAAGTYQVSAMTWLTSSNGWGPVERDKSNGEQAAGDGRGLSIGGTAYAHGLGVHADSAVNVWLGGSCTRFSANVGIDDEVGSGKGLVRFAVYGDGRLLAYSDVKSGGQPATALTVPIAGVQALELRVTDARNGIDYDHSDWAEPQVTCSAVSTGAYVSDKAWTSSTNAWGPAERDQSNGEQPAGDGGVITVAGVSYPKGIGAHGPSDIAFVASGCHRLVAVGGVDAEVGAHGTVTFSVVGDSTTLYTSPTVTPGTPVTIDVDITGRSQVHLVVGNTADGMDYDHADWASASLVC</sequence>
<evidence type="ECO:0000256" key="3">
    <source>
        <dbReference type="ARBA" id="ARBA00022801"/>
    </source>
</evidence>
<comment type="catalytic activity">
    <reaction evidence="5">
        <text>Hydrolysis of terminal, non-reducing alpha-D-galactose residues in alpha-D-galactosides, including galactose oligosaccharides, galactomannans and galactolipids.</text>
        <dbReference type="EC" id="3.2.1.22"/>
    </reaction>
</comment>
<dbReference type="InterPro" id="IPR041233">
    <property type="entry name" value="Melibiase_C"/>
</dbReference>
<dbReference type="Gene3D" id="2.60.120.1060">
    <property type="entry name" value="NPCBM/NEW2 domain"/>
    <property type="match status" value="2"/>
</dbReference>
<dbReference type="InterPro" id="IPR008979">
    <property type="entry name" value="Galactose-bd-like_sf"/>
</dbReference>
<evidence type="ECO:0000313" key="9">
    <source>
        <dbReference type="Proteomes" id="UP001500618"/>
    </source>
</evidence>
<dbReference type="SUPFAM" id="SSF51445">
    <property type="entry name" value="(Trans)glycosidases"/>
    <property type="match status" value="1"/>
</dbReference>
<dbReference type="InterPro" id="IPR000111">
    <property type="entry name" value="Glyco_hydro_27/36_CS"/>
</dbReference>
<keyword evidence="9" id="KW-1185">Reference proteome</keyword>
<accession>A0ABN2ITG1</accession>
<dbReference type="Gene3D" id="3.20.20.70">
    <property type="entry name" value="Aldolase class I"/>
    <property type="match status" value="1"/>
</dbReference>
<evidence type="ECO:0000256" key="6">
    <source>
        <dbReference type="SAM" id="SignalP"/>
    </source>
</evidence>
<protein>
    <recommendedName>
        <fullName evidence="5">Alpha-galactosidase</fullName>
        <ecNumber evidence="5">3.2.1.22</ecNumber>
    </recommendedName>
    <alternativeName>
        <fullName evidence="5">Melibiase</fullName>
    </alternativeName>
</protein>
<evidence type="ECO:0000256" key="1">
    <source>
        <dbReference type="ARBA" id="ARBA00009743"/>
    </source>
</evidence>
<dbReference type="InterPro" id="IPR002241">
    <property type="entry name" value="Glyco_hydro_27"/>
</dbReference>
<evidence type="ECO:0000259" key="7">
    <source>
        <dbReference type="SMART" id="SM00776"/>
    </source>
</evidence>
<dbReference type="RefSeq" id="WP_344314500.1">
    <property type="nucleotide sequence ID" value="NZ_BAAANY010000037.1"/>
</dbReference>
<dbReference type="PANTHER" id="PTHR11452:SF75">
    <property type="entry name" value="ALPHA-GALACTOSIDASE MEL1"/>
    <property type="match status" value="1"/>
</dbReference>
<dbReference type="CDD" id="cd14792">
    <property type="entry name" value="GH27"/>
    <property type="match status" value="1"/>
</dbReference>
<keyword evidence="5" id="KW-1015">Disulfide bond</keyword>
<keyword evidence="2 6" id="KW-0732">Signal</keyword>
<dbReference type="PRINTS" id="PR00740">
    <property type="entry name" value="GLHYDRLASE27"/>
</dbReference>
<dbReference type="Pfam" id="PF17801">
    <property type="entry name" value="Melibiase_C"/>
    <property type="match status" value="1"/>
</dbReference>
<gene>
    <name evidence="8" type="ORF">GCM10009765_70830</name>
</gene>
<comment type="caution">
    <text evidence="8">The sequence shown here is derived from an EMBL/GenBank/DDBJ whole genome shotgun (WGS) entry which is preliminary data.</text>
</comment>
<comment type="similarity">
    <text evidence="1 5">Belongs to the glycosyl hydrolase 27 family.</text>
</comment>
<dbReference type="EMBL" id="BAAANY010000037">
    <property type="protein sequence ID" value="GAA1711450.1"/>
    <property type="molecule type" value="Genomic_DNA"/>
</dbReference>
<feature type="chain" id="PRO_5046573021" description="Alpha-galactosidase" evidence="6">
    <location>
        <begin position="24"/>
        <end position="686"/>
    </location>
</feature>
<dbReference type="SUPFAM" id="SSF49785">
    <property type="entry name" value="Galactose-binding domain-like"/>
    <property type="match status" value="2"/>
</dbReference>
<name>A0ABN2ITG1_9ACTN</name>
<reference evidence="8 9" key="1">
    <citation type="journal article" date="2019" name="Int. J. Syst. Evol. Microbiol.">
        <title>The Global Catalogue of Microorganisms (GCM) 10K type strain sequencing project: providing services to taxonomists for standard genome sequencing and annotation.</title>
        <authorList>
            <consortium name="The Broad Institute Genomics Platform"/>
            <consortium name="The Broad Institute Genome Sequencing Center for Infectious Disease"/>
            <person name="Wu L."/>
            <person name="Ma J."/>
        </authorList>
    </citation>
    <scope>NUCLEOTIDE SEQUENCE [LARGE SCALE GENOMIC DNA]</scope>
    <source>
        <strain evidence="8 9">JCM 14718</strain>
    </source>
</reference>
<dbReference type="InterPro" id="IPR013785">
    <property type="entry name" value="Aldolase_TIM"/>
</dbReference>
<dbReference type="PROSITE" id="PS00512">
    <property type="entry name" value="ALPHA_GALACTOSIDASE"/>
    <property type="match status" value="1"/>
</dbReference>
<evidence type="ECO:0000313" key="8">
    <source>
        <dbReference type="EMBL" id="GAA1711450.1"/>
    </source>
</evidence>
<dbReference type="SUPFAM" id="SSF51011">
    <property type="entry name" value="Glycosyl hydrolase domain"/>
    <property type="match status" value="1"/>
</dbReference>
<dbReference type="SMART" id="SM00776">
    <property type="entry name" value="NPCBM"/>
    <property type="match status" value="2"/>
</dbReference>
<dbReference type="InterPro" id="IPR013222">
    <property type="entry name" value="Glyco_hyd_98_carb-bd"/>
</dbReference>
<evidence type="ECO:0000256" key="5">
    <source>
        <dbReference type="RuleBase" id="RU361168"/>
    </source>
</evidence>
<proteinExistence type="inferred from homology"/>
<dbReference type="InterPro" id="IPR013780">
    <property type="entry name" value="Glyco_hydro_b"/>
</dbReference>
<keyword evidence="4 5" id="KW-0326">Glycosidase</keyword>
<organism evidence="8 9">
    <name type="scientific">Fodinicola feengrottensis</name>
    <dbReference type="NCBI Taxonomy" id="435914"/>
    <lineage>
        <taxon>Bacteria</taxon>
        <taxon>Bacillati</taxon>
        <taxon>Actinomycetota</taxon>
        <taxon>Actinomycetes</taxon>
        <taxon>Mycobacteriales</taxon>
        <taxon>Fodinicola</taxon>
    </lineage>
</organism>